<dbReference type="PANTHER" id="PTHR24148:SF73">
    <property type="entry name" value="HET DOMAIN PROTEIN (AFU_ORTHOLOGUE AFUA_8G01020)"/>
    <property type="match status" value="1"/>
</dbReference>
<proteinExistence type="predicted"/>
<reference evidence="2" key="1">
    <citation type="journal article" date="2023" name="Mol. Phylogenet. Evol.">
        <title>Genome-scale phylogeny and comparative genomics of the fungal order Sordariales.</title>
        <authorList>
            <person name="Hensen N."/>
            <person name="Bonometti L."/>
            <person name="Westerberg I."/>
            <person name="Brannstrom I.O."/>
            <person name="Guillou S."/>
            <person name="Cros-Aarteil S."/>
            <person name="Calhoun S."/>
            <person name="Haridas S."/>
            <person name="Kuo A."/>
            <person name="Mondo S."/>
            <person name="Pangilinan J."/>
            <person name="Riley R."/>
            <person name="LaButti K."/>
            <person name="Andreopoulos B."/>
            <person name="Lipzen A."/>
            <person name="Chen C."/>
            <person name="Yan M."/>
            <person name="Daum C."/>
            <person name="Ng V."/>
            <person name="Clum A."/>
            <person name="Steindorff A."/>
            <person name="Ohm R.A."/>
            <person name="Martin F."/>
            <person name="Silar P."/>
            <person name="Natvig D.O."/>
            <person name="Lalanne C."/>
            <person name="Gautier V."/>
            <person name="Ament-Velasquez S.L."/>
            <person name="Kruys A."/>
            <person name="Hutchinson M.I."/>
            <person name="Powell A.J."/>
            <person name="Barry K."/>
            <person name="Miller A.N."/>
            <person name="Grigoriev I.V."/>
            <person name="Debuchy R."/>
            <person name="Gladieux P."/>
            <person name="Hiltunen Thoren M."/>
            <person name="Johannesson H."/>
        </authorList>
    </citation>
    <scope>NUCLEOTIDE SEQUENCE</scope>
    <source>
        <strain evidence="2">CBS 141.50</strain>
    </source>
</reference>
<sequence length="770" mass="85961">MKTDEDRYAERVTSTVLAPLRQRLVLLPDTEKLAILQQANQAIHGSDSRARAATIITQLERLNPDVAREFRPKEDAVAKLNLRMICSTSAPRASSFVAISYCWHKTDWPLPPAATPVSPGWEISERMMKAVLSLESLRESPDVESLVWLDKLCINQTDGADIIAHLGAMDLIYRSARRVAILLEDVQLTSDEEAAGGAFARFYQSMSDDVKHRGLVGEERSRFIDEYFPRESQKLEPKILAAVKPFALKMLNARWYSRAWCAHESRMMKHQKINNPLFLCFGANGEVLSFEFRFIHYLGLYLLELEPAPPLFQQNLMQSNNSPTSLRQLWNRIQLLMPDRGSRVSSMQHLVSVLASECWKKGDLMSIALNTAGIPLYYAGDGALCVEEVIWKFSLLVLAAGDLSPLVTAGKMLRIPTTKGPVLSWAIAPDQGVLDDELSDPRPGSITAVAREYIELDLLLFESRPQQASDSSREQAGRLIEEHGLDTVADQLLDSLEVSTQSVIRRVTGEMDRNRSEIGHSLSLQSLRHNLLALALDNGLDWFLEFPTAMETSTVTWMHGTLGTFTSPSVIAAAQSLLVLLSSATGNARPRDADHDQEVVKQLALALTTLLDPRLYLLTPNPRRVPVLPKGSNARSAILTPSPSNRSYIAVPTCLAHLPGWFDRAWVIEPFDPATSGKPETNLELVMPVMGSDHEDRRAPWGTGSWKKRRRQMVFGAHQRLFEAEDGVQPGVVLLRRQKVYGVEDYPWREINLAMRQADVNKAVSGIKPA</sequence>
<accession>A0AAN6ZKZ6</accession>
<feature type="domain" description="Heterokaryon incompatibility" evidence="1">
    <location>
        <begin position="96"/>
        <end position="264"/>
    </location>
</feature>
<dbReference type="RefSeq" id="XP_062634830.1">
    <property type="nucleotide sequence ID" value="XM_062777950.1"/>
</dbReference>
<protein>
    <recommendedName>
        <fullName evidence="1">Heterokaryon incompatibility domain-containing protein</fullName>
    </recommendedName>
</protein>
<dbReference type="Proteomes" id="UP001302676">
    <property type="component" value="Unassembled WGS sequence"/>
</dbReference>
<comment type="caution">
    <text evidence="2">The sequence shown here is derived from an EMBL/GenBank/DDBJ whole genome shotgun (WGS) entry which is preliminary data.</text>
</comment>
<dbReference type="AlphaFoldDB" id="A0AAN6ZKZ6"/>
<reference evidence="2" key="2">
    <citation type="submission" date="2023-05" db="EMBL/GenBank/DDBJ databases">
        <authorList>
            <consortium name="Lawrence Berkeley National Laboratory"/>
            <person name="Steindorff A."/>
            <person name="Hensen N."/>
            <person name="Bonometti L."/>
            <person name="Westerberg I."/>
            <person name="Brannstrom I.O."/>
            <person name="Guillou S."/>
            <person name="Cros-Aarteil S."/>
            <person name="Calhoun S."/>
            <person name="Haridas S."/>
            <person name="Kuo A."/>
            <person name="Mondo S."/>
            <person name="Pangilinan J."/>
            <person name="Riley R."/>
            <person name="Labutti K."/>
            <person name="Andreopoulos B."/>
            <person name="Lipzen A."/>
            <person name="Chen C."/>
            <person name="Yanf M."/>
            <person name="Daum C."/>
            <person name="Ng V."/>
            <person name="Clum A."/>
            <person name="Ohm R."/>
            <person name="Martin F."/>
            <person name="Silar P."/>
            <person name="Natvig D."/>
            <person name="Lalanne C."/>
            <person name="Gautier V."/>
            <person name="Ament-Velasquez S.L."/>
            <person name="Kruys A."/>
            <person name="Hutchinson M.I."/>
            <person name="Powell A.J."/>
            <person name="Barry K."/>
            <person name="Miller A.N."/>
            <person name="Grigoriev I.V."/>
            <person name="Debuchy R."/>
            <person name="Gladieux P."/>
            <person name="Thoren M.H."/>
            <person name="Johannesson H."/>
        </authorList>
    </citation>
    <scope>NUCLEOTIDE SEQUENCE</scope>
    <source>
        <strain evidence="2">CBS 141.50</strain>
    </source>
</reference>
<evidence type="ECO:0000313" key="3">
    <source>
        <dbReference type="Proteomes" id="UP001302676"/>
    </source>
</evidence>
<name>A0AAN6ZKZ6_9PEZI</name>
<dbReference type="PANTHER" id="PTHR24148">
    <property type="entry name" value="ANKYRIN REPEAT DOMAIN-CONTAINING PROTEIN 39 HOMOLOG-RELATED"/>
    <property type="match status" value="1"/>
</dbReference>
<organism evidence="2 3">
    <name type="scientific">Dichotomopilus funicola</name>
    <dbReference type="NCBI Taxonomy" id="1934379"/>
    <lineage>
        <taxon>Eukaryota</taxon>
        <taxon>Fungi</taxon>
        <taxon>Dikarya</taxon>
        <taxon>Ascomycota</taxon>
        <taxon>Pezizomycotina</taxon>
        <taxon>Sordariomycetes</taxon>
        <taxon>Sordariomycetidae</taxon>
        <taxon>Sordariales</taxon>
        <taxon>Chaetomiaceae</taxon>
        <taxon>Dichotomopilus</taxon>
    </lineage>
</organism>
<dbReference type="InterPro" id="IPR052895">
    <property type="entry name" value="HetReg/Transcr_Mod"/>
</dbReference>
<dbReference type="Pfam" id="PF06985">
    <property type="entry name" value="HET"/>
    <property type="match status" value="1"/>
</dbReference>
<dbReference type="GeneID" id="87814563"/>
<dbReference type="EMBL" id="MU853611">
    <property type="protein sequence ID" value="KAK4141459.1"/>
    <property type="molecule type" value="Genomic_DNA"/>
</dbReference>
<evidence type="ECO:0000313" key="2">
    <source>
        <dbReference type="EMBL" id="KAK4141459.1"/>
    </source>
</evidence>
<evidence type="ECO:0000259" key="1">
    <source>
        <dbReference type="Pfam" id="PF06985"/>
    </source>
</evidence>
<keyword evidence="3" id="KW-1185">Reference proteome</keyword>
<dbReference type="InterPro" id="IPR010730">
    <property type="entry name" value="HET"/>
</dbReference>
<gene>
    <name evidence="2" type="ORF">C8A04DRAFT_14063</name>
</gene>